<dbReference type="EMBL" id="HBEZ01029065">
    <property type="protein sequence ID" value="CAD8638379.1"/>
    <property type="molecule type" value="Transcribed_RNA"/>
</dbReference>
<dbReference type="Pfam" id="PF09773">
    <property type="entry name" value="Meckelin"/>
    <property type="match status" value="1"/>
</dbReference>
<dbReference type="InterPro" id="IPR019170">
    <property type="entry name" value="Meckelin"/>
</dbReference>
<feature type="transmembrane region" description="Helical" evidence="1">
    <location>
        <begin position="161"/>
        <end position="187"/>
    </location>
</feature>
<evidence type="ECO:0000256" key="1">
    <source>
        <dbReference type="SAM" id="Phobius"/>
    </source>
</evidence>
<name>A0A7S0MGX5_9CRYP</name>
<evidence type="ECO:0008006" key="3">
    <source>
        <dbReference type="Google" id="ProtNLM"/>
    </source>
</evidence>
<organism evidence="2">
    <name type="scientific">Cryptomonas curvata</name>
    <dbReference type="NCBI Taxonomy" id="233186"/>
    <lineage>
        <taxon>Eukaryota</taxon>
        <taxon>Cryptophyceae</taxon>
        <taxon>Cryptomonadales</taxon>
        <taxon>Cryptomonadaceae</taxon>
        <taxon>Cryptomonas</taxon>
    </lineage>
</organism>
<dbReference type="GO" id="GO:0036038">
    <property type="term" value="C:MKS complex"/>
    <property type="evidence" value="ECO:0007669"/>
    <property type="project" value="InterPro"/>
</dbReference>
<keyword evidence="1" id="KW-0472">Membrane</keyword>
<feature type="transmembrane region" description="Helical" evidence="1">
    <location>
        <begin position="535"/>
        <end position="556"/>
    </location>
</feature>
<feature type="transmembrane region" description="Helical" evidence="1">
    <location>
        <begin position="562"/>
        <end position="580"/>
    </location>
</feature>
<gene>
    <name evidence="2" type="ORF">CCUR1050_LOCUS16063</name>
</gene>
<feature type="transmembrane region" description="Helical" evidence="1">
    <location>
        <begin position="120"/>
        <end position="140"/>
    </location>
</feature>
<dbReference type="PANTHER" id="PTHR21274:SF0">
    <property type="entry name" value="MECKELIN"/>
    <property type="match status" value="1"/>
</dbReference>
<accession>A0A7S0MGX5</accession>
<dbReference type="PANTHER" id="PTHR21274">
    <property type="entry name" value="MECKELIN"/>
    <property type="match status" value="1"/>
</dbReference>
<reference evidence="2" key="1">
    <citation type="submission" date="2021-01" db="EMBL/GenBank/DDBJ databases">
        <authorList>
            <person name="Corre E."/>
            <person name="Pelletier E."/>
            <person name="Niang G."/>
            <person name="Scheremetjew M."/>
            <person name="Finn R."/>
            <person name="Kale V."/>
            <person name="Holt S."/>
            <person name="Cochrane G."/>
            <person name="Meng A."/>
            <person name="Brown T."/>
            <person name="Cohen L."/>
        </authorList>
    </citation>
    <scope>NUCLEOTIDE SEQUENCE</scope>
    <source>
        <strain evidence="2">CCAP979/52</strain>
    </source>
</reference>
<proteinExistence type="predicted"/>
<protein>
    <recommendedName>
        <fullName evidence="3">Meckelin</fullName>
    </recommendedName>
</protein>
<dbReference type="AlphaFoldDB" id="A0A7S0MGX5"/>
<dbReference type="GO" id="GO:0060271">
    <property type="term" value="P:cilium assembly"/>
    <property type="evidence" value="ECO:0007669"/>
    <property type="project" value="InterPro"/>
</dbReference>
<evidence type="ECO:0000313" key="2">
    <source>
        <dbReference type="EMBL" id="CAD8638379.1"/>
    </source>
</evidence>
<keyword evidence="1" id="KW-1133">Transmembrane helix</keyword>
<feature type="transmembrane region" description="Helical" evidence="1">
    <location>
        <begin position="324"/>
        <end position="342"/>
    </location>
</feature>
<keyword evidence="1" id="KW-0812">Transmembrane</keyword>
<sequence length="604" mass="68152">MSDDSIGKLVLHRRFFLYDNLSGRKVDATTQGKSTNPQLKDVAVVRWASYMELRIQLQKDDPSTPFDESFRLYPPYLVIQYGQQVATTIPSESRPVGAPDESMRYPVITFKATYCMDLTGYWYVTMILFIMLVIGMVIRFGIQVSMKNQARSTYSLQSSVVLADALGTIADFLFWGLIVMCGYWFIFYKLQGVVKVLLPIENPHSNFLAVFSVCIVAKSLQIGIIVHLQCNVDLFFIDWEKAKDSGEKREDAKSKEAELPNVSMWRSIMVANEWAEIQSERHTDIDFTLMFVLLFLAGIDYLYLSTPQPDIVDLSSGPTNAGLRFFVIAMWYATVIAIQMGYKLFTYRFLDDPLDTFVDMCQLANVSVFILDGPIHGYYLHGRSVHPNSDVNMRTMLVNHKAESDGNLPFRGLTQLGDVELKGASDLVFEMYLTQEIRSEYNEQFNVMMKQGESNTVRRGNTGGGLLAAAAASDLDASARAYHEINEYLQHNVIEPIQARGAAEICVPTWKQTLFGSPPTKVGQDAMLLRDNRRLFAGVIFYGIELDLAILDLLHLSAWDLASGNIFVGALITYIIAHGLKEVRKYRGKANIARKTLIDSKFLI</sequence>
<feature type="transmembrane region" description="Helical" evidence="1">
    <location>
        <begin position="287"/>
        <end position="304"/>
    </location>
</feature>